<evidence type="ECO:0000313" key="2">
    <source>
        <dbReference type="Proteomes" id="UP001596023"/>
    </source>
</evidence>
<dbReference type="EMBL" id="JBHSGN010000211">
    <property type="protein sequence ID" value="MFC4677185.1"/>
    <property type="molecule type" value="Genomic_DNA"/>
</dbReference>
<name>A0ABV9L3V0_9BACT</name>
<protein>
    <submittedName>
        <fullName evidence="1">Uncharacterized protein</fullName>
    </submittedName>
</protein>
<comment type="caution">
    <text evidence="1">The sequence shown here is derived from an EMBL/GenBank/DDBJ whole genome shotgun (WGS) entry which is preliminary data.</text>
</comment>
<reference evidence="2" key="1">
    <citation type="journal article" date="2019" name="Int. J. Syst. Evol. Microbiol.">
        <title>The Global Catalogue of Microorganisms (GCM) 10K type strain sequencing project: providing services to taxonomists for standard genome sequencing and annotation.</title>
        <authorList>
            <consortium name="The Broad Institute Genomics Platform"/>
            <consortium name="The Broad Institute Genome Sequencing Center for Infectious Disease"/>
            <person name="Wu L."/>
            <person name="Ma J."/>
        </authorList>
    </citation>
    <scope>NUCLEOTIDE SEQUENCE [LARGE SCALE GENOMIC DNA]</scope>
    <source>
        <strain evidence="2">CCUG 66188</strain>
    </source>
</reference>
<keyword evidence="2" id="KW-1185">Reference proteome</keyword>
<evidence type="ECO:0000313" key="1">
    <source>
        <dbReference type="EMBL" id="MFC4677185.1"/>
    </source>
</evidence>
<sequence length="192" mass="20333">MAVDMGSAASGAGKGAAAGAAFGPWGAVIGGVVGLGASLIGGNKAAGQRKLMEDYLNRQDTENKSFYNANALSDYTQRTDVQNLMKQLRDNLGRQNKTIANTAVVTGATPEQQAVAKEQANKAISDTYANIGAMGRQWKDRVTDRYLSRRESIANQRMNIMQGKAQSGENLQSNGLNMLGNSAGSLLSMWGK</sequence>
<dbReference type="RefSeq" id="WP_380002111.1">
    <property type="nucleotide sequence ID" value="NZ_JBHSGN010000211.1"/>
</dbReference>
<accession>A0ABV9L3V0</accession>
<gene>
    <name evidence="1" type="ORF">ACFO6W_26250</name>
</gene>
<dbReference type="Proteomes" id="UP001596023">
    <property type="component" value="Unassembled WGS sequence"/>
</dbReference>
<proteinExistence type="predicted"/>
<organism evidence="1 2">
    <name type="scientific">Dysgonomonas termitidis</name>
    <dbReference type="NCBI Taxonomy" id="1516126"/>
    <lineage>
        <taxon>Bacteria</taxon>
        <taxon>Pseudomonadati</taxon>
        <taxon>Bacteroidota</taxon>
        <taxon>Bacteroidia</taxon>
        <taxon>Bacteroidales</taxon>
        <taxon>Dysgonomonadaceae</taxon>
        <taxon>Dysgonomonas</taxon>
    </lineage>
</organism>